<evidence type="ECO:0000256" key="2">
    <source>
        <dbReference type="ARBA" id="ARBA00021975"/>
    </source>
</evidence>
<dbReference type="InterPro" id="IPR020568">
    <property type="entry name" value="Ribosomal_Su5_D2-typ_SF"/>
</dbReference>
<evidence type="ECO:0000313" key="9">
    <source>
        <dbReference type="Proteomes" id="UP000236454"/>
    </source>
</evidence>
<dbReference type="GO" id="GO:0140664">
    <property type="term" value="F:ATP-dependent DNA damage sensor activity"/>
    <property type="evidence" value="ECO:0007669"/>
    <property type="project" value="InterPro"/>
</dbReference>
<comment type="similarity">
    <text evidence="1 5">Belongs to the DNA mismatch repair MutL/HexB family.</text>
</comment>
<dbReference type="AlphaFoldDB" id="A0A1I6YFV6"/>
<evidence type="ECO:0000256" key="1">
    <source>
        <dbReference type="ARBA" id="ARBA00006082"/>
    </source>
</evidence>
<dbReference type="STRING" id="477690.SAMN05216474_0868"/>
<keyword evidence="9" id="KW-1185">Reference proteome</keyword>
<dbReference type="Gene3D" id="3.30.565.10">
    <property type="entry name" value="Histidine kinase-like ATPase, C-terminal domain"/>
    <property type="match status" value="1"/>
</dbReference>
<dbReference type="GO" id="GO:0030983">
    <property type="term" value="F:mismatched DNA binding"/>
    <property type="evidence" value="ECO:0007669"/>
    <property type="project" value="InterPro"/>
</dbReference>
<dbReference type="PANTHER" id="PTHR10073">
    <property type="entry name" value="DNA MISMATCH REPAIR PROTEIN MLH, PMS, MUTL"/>
    <property type="match status" value="1"/>
</dbReference>
<dbReference type="InterPro" id="IPR020667">
    <property type="entry name" value="DNA_mismatch_repair_MutL"/>
</dbReference>
<comment type="function">
    <text evidence="5">This protein is involved in the repair of mismatches in DNA. It is required for dam-dependent methyl-directed DNA mismatch repair. May act as a 'molecular matchmaker', a protein that promotes the formation of a stable complex between two or more DNA-binding proteins in an ATP-dependent manner without itself being part of a final effector complex.</text>
</comment>
<dbReference type="CDD" id="cd00782">
    <property type="entry name" value="MutL_Trans"/>
    <property type="match status" value="1"/>
</dbReference>
<evidence type="ECO:0000259" key="7">
    <source>
        <dbReference type="SMART" id="SM01340"/>
    </source>
</evidence>
<dbReference type="SUPFAM" id="SSF118116">
    <property type="entry name" value="DNA mismatch repair protein MutL"/>
    <property type="match status" value="1"/>
</dbReference>
<evidence type="ECO:0000259" key="6">
    <source>
        <dbReference type="SMART" id="SM00853"/>
    </source>
</evidence>
<dbReference type="NCBIfam" id="TIGR00585">
    <property type="entry name" value="mutl"/>
    <property type="match status" value="1"/>
</dbReference>
<dbReference type="RefSeq" id="WP_090246728.1">
    <property type="nucleotide sequence ID" value="NZ_FPAS01000001.1"/>
</dbReference>
<reference evidence="8 9" key="1">
    <citation type="submission" date="2016-10" db="EMBL/GenBank/DDBJ databases">
        <authorList>
            <person name="de Groot N.N."/>
        </authorList>
    </citation>
    <scope>NUCLEOTIDE SEQUENCE [LARGE SCALE GENOMIC DNA]</scope>
    <source>
        <strain evidence="8 9">CGMCC 1.7005</strain>
    </source>
</reference>
<dbReference type="GO" id="GO:0006298">
    <property type="term" value="P:mismatch repair"/>
    <property type="evidence" value="ECO:0007669"/>
    <property type="project" value="UniProtKB-UniRule"/>
</dbReference>
<name>A0A1I6YFV6_9FLAO</name>
<dbReference type="GO" id="GO:0016887">
    <property type="term" value="F:ATP hydrolysis activity"/>
    <property type="evidence" value="ECO:0007669"/>
    <property type="project" value="InterPro"/>
</dbReference>
<keyword evidence="4 5" id="KW-0234">DNA repair</keyword>
<accession>A0A1I6YFV6</accession>
<protein>
    <recommendedName>
        <fullName evidence="2 5">DNA mismatch repair protein MutL</fullName>
    </recommendedName>
</protein>
<dbReference type="InterPro" id="IPR014721">
    <property type="entry name" value="Ribsml_uS5_D2-typ_fold_subgr"/>
</dbReference>
<dbReference type="InterPro" id="IPR014790">
    <property type="entry name" value="MutL_C"/>
</dbReference>
<evidence type="ECO:0000256" key="4">
    <source>
        <dbReference type="ARBA" id="ARBA00023204"/>
    </source>
</evidence>
<proteinExistence type="inferred from homology"/>
<dbReference type="PROSITE" id="PS00058">
    <property type="entry name" value="DNA_MISMATCH_REPAIR_1"/>
    <property type="match status" value="1"/>
</dbReference>
<dbReference type="Pfam" id="PF01119">
    <property type="entry name" value="DNA_mis_repair"/>
    <property type="match status" value="1"/>
</dbReference>
<dbReference type="FunFam" id="3.30.565.10:FF:000003">
    <property type="entry name" value="DNA mismatch repair endonuclease MutL"/>
    <property type="match status" value="1"/>
</dbReference>
<dbReference type="SUPFAM" id="SSF55874">
    <property type="entry name" value="ATPase domain of HSP90 chaperone/DNA topoisomerase II/histidine kinase"/>
    <property type="match status" value="1"/>
</dbReference>
<dbReference type="SMART" id="SM01340">
    <property type="entry name" value="DNA_mis_repair"/>
    <property type="match status" value="1"/>
</dbReference>
<dbReference type="SUPFAM" id="SSF54211">
    <property type="entry name" value="Ribosomal protein S5 domain 2-like"/>
    <property type="match status" value="1"/>
</dbReference>
<evidence type="ECO:0000256" key="3">
    <source>
        <dbReference type="ARBA" id="ARBA00022763"/>
    </source>
</evidence>
<dbReference type="InterPro" id="IPR002099">
    <property type="entry name" value="MutL/Mlh/PMS"/>
</dbReference>
<dbReference type="InterPro" id="IPR013507">
    <property type="entry name" value="DNA_mismatch_S5_2-like"/>
</dbReference>
<feature type="domain" description="MutL C-terminal dimerisation" evidence="6">
    <location>
        <begin position="443"/>
        <end position="583"/>
    </location>
</feature>
<dbReference type="InterPro" id="IPR038973">
    <property type="entry name" value="MutL/Mlh/Pms-like"/>
</dbReference>
<dbReference type="Pfam" id="PF08676">
    <property type="entry name" value="MutL_C"/>
    <property type="match status" value="1"/>
</dbReference>
<dbReference type="InterPro" id="IPR014762">
    <property type="entry name" value="DNA_mismatch_repair_CS"/>
</dbReference>
<dbReference type="Gene3D" id="3.30.1540.20">
    <property type="entry name" value="MutL, C-terminal domain, dimerisation subdomain"/>
    <property type="match status" value="1"/>
</dbReference>
<organism evidence="8 9">
    <name type="scientific">Lishizhenia tianjinensis</name>
    <dbReference type="NCBI Taxonomy" id="477690"/>
    <lineage>
        <taxon>Bacteria</taxon>
        <taxon>Pseudomonadati</taxon>
        <taxon>Bacteroidota</taxon>
        <taxon>Flavobacteriia</taxon>
        <taxon>Flavobacteriales</taxon>
        <taxon>Crocinitomicaceae</taxon>
        <taxon>Lishizhenia</taxon>
    </lineage>
</organism>
<evidence type="ECO:0000313" key="8">
    <source>
        <dbReference type="EMBL" id="SFT49288.1"/>
    </source>
</evidence>
<dbReference type="PANTHER" id="PTHR10073:SF12">
    <property type="entry name" value="DNA MISMATCH REPAIR PROTEIN MLH1"/>
    <property type="match status" value="1"/>
</dbReference>
<dbReference type="HAMAP" id="MF_00149">
    <property type="entry name" value="DNA_mis_repair"/>
    <property type="match status" value="1"/>
</dbReference>
<dbReference type="Pfam" id="PF13589">
    <property type="entry name" value="HATPase_c_3"/>
    <property type="match status" value="1"/>
</dbReference>
<evidence type="ECO:0000256" key="5">
    <source>
        <dbReference type="HAMAP-Rule" id="MF_00149"/>
    </source>
</evidence>
<dbReference type="Proteomes" id="UP000236454">
    <property type="component" value="Unassembled WGS sequence"/>
</dbReference>
<dbReference type="SMART" id="SM00853">
    <property type="entry name" value="MutL_C"/>
    <property type="match status" value="1"/>
</dbReference>
<sequence length="624" mass="70458">MSEVIRLLPDHIANQIAAGEVIQRPSSVVKELVENAIDAGATFVELVVKDAGKTLLQVIDNGGGMSEIDLRMSIERHATSKIQHADDLFALTTKGFRGEALASIAAISHLTIKSKQEESDLASELYVEGSKVIHQEECVGATGTCISVKNLFFNVPARRNFLKSDQVEFKHIVEEFTRIALSHGDVGFKLVHNDSIIHDLPAANMRKRIVDVFGKKFNDKLVPIEENTDIVKISGFVGKPEFAKKTRGEQYFFVNNRFFKHSYFNHAVTAAFDNLIPAKTHPSYFLFLEVDPHSIDVNVHPTKTEIKFEEEKYIYSILRSAVKLGLGKYNIAPTMDFNRETEFDLPLSYKYEEPKEPTIQVNPNYNPFEEEKKSKSASKSFSSASSVSATKYEKSDAISQHGFGNLSPSTESWENFYEIAEEEETQPQQEEVFEKQTTAAGKQQFVIHGKYLFSQIKSGVMLIHIKRAKERVLYDELMANFMLNPIASQQLLFPFEQELTKQERLEWENNKTSLERLGFHYSFEGDKLVLAGIPNLVQDEVLQILVDSITEKIAHNEIDKGELAHSLISTLASAAAMSGNRGLKEEEKDYLIEQLFQAEDHMFSPSGLKIIDTLTLEELTKRFA</sequence>
<dbReference type="EMBL" id="FPAS01000001">
    <property type="protein sequence ID" value="SFT49288.1"/>
    <property type="molecule type" value="Genomic_DNA"/>
</dbReference>
<dbReference type="GO" id="GO:0032300">
    <property type="term" value="C:mismatch repair complex"/>
    <property type="evidence" value="ECO:0007669"/>
    <property type="project" value="InterPro"/>
</dbReference>
<dbReference type="InterPro" id="IPR037198">
    <property type="entry name" value="MutL_C_sf"/>
</dbReference>
<dbReference type="Gene3D" id="3.30.230.10">
    <property type="match status" value="1"/>
</dbReference>
<dbReference type="CDD" id="cd16926">
    <property type="entry name" value="HATPase_MutL-MLH-PMS-like"/>
    <property type="match status" value="1"/>
</dbReference>
<gene>
    <name evidence="5" type="primary">mutL</name>
    <name evidence="8" type="ORF">SAMN05216474_0868</name>
</gene>
<dbReference type="GO" id="GO:0005524">
    <property type="term" value="F:ATP binding"/>
    <property type="evidence" value="ECO:0007669"/>
    <property type="project" value="InterPro"/>
</dbReference>
<dbReference type="Gene3D" id="3.30.1370.100">
    <property type="entry name" value="MutL, C-terminal domain, regulatory subdomain"/>
    <property type="match status" value="1"/>
</dbReference>
<feature type="domain" description="DNA mismatch repair protein S5" evidence="7">
    <location>
        <begin position="209"/>
        <end position="327"/>
    </location>
</feature>
<keyword evidence="3 5" id="KW-0227">DNA damage</keyword>
<dbReference type="OrthoDB" id="9763467at2"/>
<dbReference type="InterPro" id="IPR042120">
    <property type="entry name" value="MutL_C_dimsub"/>
</dbReference>
<dbReference type="InterPro" id="IPR036890">
    <property type="entry name" value="HATPase_C_sf"/>
</dbReference>
<dbReference type="InterPro" id="IPR042121">
    <property type="entry name" value="MutL_C_regsub"/>
</dbReference>